<accession>A0A6I6GTX6</accession>
<keyword evidence="3" id="KW-1185">Reference proteome</keyword>
<evidence type="ECO:0000256" key="1">
    <source>
        <dbReference type="SAM" id="Phobius"/>
    </source>
</evidence>
<sequence length="62" mass="7102">MTYEELLWVIGLTAVLTAPLAIALFLVGQRLVTWFNRRLPPRHLIARGVRINHDAEKEGVHE</sequence>
<dbReference type="Proteomes" id="UP000426235">
    <property type="component" value="Chromosome"/>
</dbReference>
<evidence type="ECO:0000313" key="3">
    <source>
        <dbReference type="Proteomes" id="UP000426235"/>
    </source>
</evidence>
<gene>
    <name evidence="2" type="ORF">GPJ81_15165</name>
</gene>
<organism evidence="2 3">
    <name type="scientific">Pseudomonas alkylphenolica</name>
    <dbReference type="NCBI Taxonomy" id="237609"/>
    <lineage>
        <taxon>Bacteria</taxon>
        <taxon>Pseudomonadati</taxon>
        <taxon>Pseudomonadota</taxon>
        <taxon>Gammaproteobacteria</taxon>
        <taxon>Pseudomonadales</taxon>
        <taxon>Pseudomonadaceae</taxon>
        <taxon>Pseudomonas</taxon>
    </lineage>
</organism>
<keyword evidence="1" id="KW-0472">Membrane</keyword>
<proteinExistence type="predicted"/>
<feature type="transmembrane region" description="Helical" evidence="1">
    <location>
        <begin position="6"/>
        <end position="28"/>
    </location>
</feature>
<protein>
    <submittedName>
        <fullName evidence="2">Cellulose biosynthesis protein BcsF</fullName>
    </submittedName>
</protein>
<name>A0A6I6GTX6_9PSED</name>
<reference evidence="2" key="1">
    <citation type="submission" date="2019-12" db="EMBL/GenBank/DDBJ databases">
        <title>Hybrid Genome Assemblies of two High G+C Isolates from Undergraduate Microbiology Courses.</title>
        <authorList>
            <person name="Ne Ville C.J."/>
            <person name="Enright D."/>
            <person name="Hernandez I."/>
            <person name="Dodsworth J."/>
            <person name="Orwin P.M."/>
        </authorList>
    </citation>
    <scope>NUCLEOTIDE SEQUENCE [LARGE SCALE GENOMIC DNA]</scope>
    <source>
        <strain evidence="2">Neo</strain>
    </source>
</reference>
<keyword evidence="1" id="KW-0812">Transmembrane</keyword>
<keyword evidence="1" id="KW-1133">Transmembrane helix</keyword>
<dbReference type="AlphaFoldDB" id="A0A6I6GTX6"/>
<evidence type="ECO:0000313" key="2">
    <source>
        <dbReference type="EMBL" id="QGW77973.1"/>
    </source>
</evidence>
<dbReference type="RefSeq" id="WP_157192919.1">
    <property type="nucleotide sequence ID" value="NZ_CP046621.1"/>
</dbReference>
<dbReference type="EMBL" id="CP046621">
    <property type="protein sequence ID" value="QGW77973.1"/>
    <property type="molecule type" value="Genomic_DNA"/>
</dbReference>